<dbReference type="Gene3D" id="3.80.10.10">
    <property type="entry name" value="Ribonuclease Inhibitor"/>
    <property type="match status" value="2"/>
</dbReference>
<evidence type="ECO:0000313" key="2">
    <source>
        <dbReference type="Proteomes" id="UP001652624"/>
    </source>
</evidence>
<dbReference type="SUPFAM" id="SSF52047">
    <property type="entry name" value="RNI-like"/>
    <property type="match status" value="1"/>
</dbReference>
<dbReference type="InterPro" id="IPR032675">
    <property type="entry name" value="LRR_dom_sf"/>
</dbReference>
<dbReference type="InterPro" id="IPR057207">
    <property type="entry name" value="FBXL15_LRR"/>
</dbReference>
<organism evidence="2 3">
    <name type="scientific">Erinaceus europaeus</name>
    <name type="common">Western European hedgehog</name>
    <dbReference type="NCBI Taxonomy" id="9365"/>
    <lineage>
        <taxon>Eukaryota</taxon>
        <taxon>Metazoa</taxon>
        <taxon>Chordata</taxon>
        <taxon>Craniata</taxon>
        <taxon>Vertebrata</taxon>
        <taxon>Euteleostomi</taxon>
        <taxon>Mammalia</taxon>
        <taxon>Eutheria</taxon>
        <taxon>Laurasiatheria</taxon>
        <taxon>Eulipotyphla</taxon>
        <taxon>Erinaceidae</taxon>
        <taxon>Erinaceinae</taxon>
        <taxon>Erinaceus</taxon>
    </lineage>
</organism>
<dbReference type="PANTHER" id="PTHR13318">
    <property type="entry name" value="PARTNER OF PAIRED, ISOFORM B-RELATED"/>
    <property type="match status" value="1"/>
</dbReference>
<dbReference type="GeneID" id="103127487"/>
<gene>
    <name evidence="3" type="primary">AMN1</name>
</gene>
<sequence>MLGWEFAQWQRLSSSVYVLPCLRPGFEYSTTWDHQGQHLEELYEWCLWYFVRNISRYITEVKSLPPNIKDRLLKIMSLEGQITDSNISEILHPEAQTLNIEGCDVSDMALQHVCNCRKLRTLNLSSFEKKRNSITSEGIKAVASSCSYLQEVSLKRCSGLTDEGVLAFAHNCRWLRIIKLSGCSGITDRSLHAIGEHCLLLQCIDFSFTQACPLPSAQVSDRGVAALVSGPCAEKLEEINMGYCVNLTDKAVEAVLTCCPQMQIFLFLECPLITDRSREILEQSLGPKKLKHIMWTVY</sequence>
<name>A0ABM3XP56_ERIEU</name>
<dbReference type="SMART" id="SM00367">
    <property type="entry name" value="LRR_CC"/>
    <property type="match status" value="5"/>
</dbReference>
<dbReference type="Pfam" id="PF25372">
    <property type="entry name" value="DUF7885"/>
    <property type="match status" value="1"/>
</dbReference>
<protein>
    <submittedName>
        <fullName evidence="3">Protein AMN1 homolog isoform X4</fullName>
    </submittedName>
</protein>
<feature type="domain" description="F-box/LRR-repeat protein 15-like leucin rich repeat" evidence="1">
    <location>
        <begin position="105"/>
        <end position="282"/>
    </location>
</feature>
<accession>A0ABM3XP56</accession>
<dbReference type="Proteomes" id="UP001652624">
    <property type="component" value="Chromosome 7"/>
</dbReference>
<evidence type="ECO:0000259" key="1">
    <source>
        <dbReference type="Pfam" id="PF25372"/>
    </source>
</evidence>
<dbReference type="RefSeq" id="XP_060050605.1">
    <property type="nucleotide sequence ID" value="XM_060194622.1"/>
</dbReference>
<proteinExistence type="predicted"/>
<keyword evidence="2" id="KW-1185">Reference proteome</keyword>
<evidence type="ECO:0000313" key="3">
    <source>
        <dbReference type="RefSeq" id="XP_060050605.1"/>
    </source>
</evidence>
<reference evidence="3" key="1">
    <citation type="submission" date="2025-08" db="UniProtKB">
        <authorList>
            <consortium name="RefSeq"/>
        </authorList>
    </citation>
    <scope>IDENTIFICATION</scope>
</reference>
<dbReference type="InterPro" id="IPR006553">
    <property type="entry name" value="Leu-rich_rpt_Cys-con_subtyp"/>
</dbReference>